<name>A0ABV2NL92_9HYPH</name>
<evidence type="ECO:0000313" key="1">
    <source>
        <dbReference type="EMBL" id="MET3867277.1"/>
    </source>
</evidence>
<protein>
    <submittedName>
        <fullName evidence="1">Uncharacterized protein</fullName>
    </submittedName>
</protein>
<comment type="caution">
    <text evidence="1">The sequence shown here is derived from an EMBL/GenBank/DDBJ whole genome shotgun (WGS) entry which is preliminary data.</text>
</comment>
<dbReference type="RefSeq" id="WP_063110550.1">
    <property type="nucleotide sequence ID" value="NZ_JBEPNV010000001.1"/>
</dbReference>
<reference evidence="1 2" key="1">
    <citation type="submission" date="2024-06" db="EMBL/GenBank/DDBJ databases">
        <title>Genomics of switchgrass bacterial isolates.</title>
        <authorList>
            <person name="Shade A."/>
        </authorList>
    </citation>
    <scope>NUCLEOTIDE SEQUENCE [LARGE SCALE GENOMIC DNA]</scope>
    <source>
        <strain evidence="1 2">PvP084</strain>
    </source>
</reference>
<sequence length="234" mass="25156">MARSLKRLAQRLKGGAAAAAEVAEDVYEGALEVAHDAIDVAEHVAAVPGAAVAGLLGARAPGPGDIADAAVAADTGPIVPKAPEAKPSFKRAPFVSERMLDLIAGRIGEREAKLPDSVRFWLADMSEDDRQGLARFSVGQLEAHFRNDRMIPGVPRIYSRDEVQARYAQEGLPLETALRELRIDAMCEAQAAAARKRGDRREAERADEALGVSLARRYAVPPEAYVHEAPAMRM</sequence>
<dbReference type="EMBL" id="JBEPNW010000002">
    <property type="protein sequence ID" value="MET3867277.1"/>
    <property type="molecule type" value="Genomic_DNA"/>
</dbReference>
<evidence type="ECO:0000313" key="2">
    <source>
        <dbReference type="Proteomes" id="UP001549119"/>
    </source>
</evidence>
<gene>
    <name evidence="1" type="ORF">ABIC20_004586</name>
</gene>
<organism evidence="1 2">
    <name type="scientific">Methylobacterium radiotolerans</name>
    <dbReference type="NCBI Taxonomy" id="31998"/>
    <lineage>
        <taxon>Bacteria</taxon>
        <taxon>Pseudomonadati</taxon>
        <taxon>Pseudomonadota</taxon>
        <taxon>Alphaproteobacteria</taxon>
        <taxon>Hyphomicrobiales</taxon>
        <taxon>Methylobacteriaceae</taxon>
        <taxon>Methylobacterium</taxon>
    </lineage>
</organism>
<accession>A0ABV2NL92</accession>
<keyword evidence="2" id="KW-1185">Reference proteome</keyword>
<proteinExistence type="predicted"/>
<dbReference type="Proteomes" id="UP001549119">
    <property type="component" value="Unassembled WGS sequence"/>
</dbReference>